<evidence type="ECO:0000313" key="3">
    <source>
        <dbReference type="Proteomes" id="UP000538292"/>
    </source>
</evidence>
<accession>A0A7W2APY7</accession>
<name>A0A7W2APY7_9BACL</name>
<organism evidence="2 3">
    <name type="scientific">Thermoactinomyces mirandus</name>
    <dbReference type="NCBI Taxonomy" id="2756294"/>
    <lineage>
        <taxon>Bacteria</taxon>
        <taxon>Bacillati</taxon>
        <taxon>Bacillota</taxon>
        <taxon>Bacilli</taxon>
        <taxon>Bacillales</taxon>
        <taxon>Thermoactinomycetaceae</taxon>
        <taxon>Thermoactinomyces</taxon>
    </lineage>
</organism>
<dbReference type="Proteomes" id="UP000538292">
    <property type="component" value="Unassembled WGS sequence"/>
</dbReference>
<dbReference type="RefSeq" id="WP_181736872.1">
    <property type="nucleotide sequence ID" value="NZ_JACEOL010000002.1"/>
</dbReference>
<evidence type="ECO:0000313" key="2">
    <source>
        <dbReference type="EMBL" id="MBA4600923.1"/>
    </source>
</evidence>
<reference evidence="2 3" key="1">
    <citation type="submission" date="2020-07" db="EMBL/GenBank/DDBJ databases">
        <title>Thermoactinomyces phylogeny.</title>
        <authorList>
            <person name="Dunlap C."/>
        </authorList>
    </citation>
    <scope>NUCLEOTIDE SEQUENCE [LARGE SCALE GENOMIC DNA]</scope>
    <source>
        <strain evidence="2 3">AMNI-1</strain>
    </source>
</reference>
<keyword evidence="3" id="KW-1185">Reference proteome</keyword>
<protein>
    <submittedName>
        <fullName evidence="2">Uncharacterized protein</fullName>
    </submittedName>
</protein>
<proteinExistence type="predicted"/>
<comment type="caution">
    <text evidence="2">The sequence shown here is derived from an EMBL/GenBank/DDBJ whole genome shotgun (WGS) entry which is preliminary data.</text>
</comment>
<gene>
    <name evidence="2" type="ORF">H2C83_00995</name>
</gene>
<keyword evidence="1" id="KW-0175">Coiled coil</keyword>
<evidence type="ECO:0000256" key="1">
    <source>
        <dbReference type="SAM" id="Coils"/>
    </source>
</evidence>
<feature type="coiled-coil region" evidence="1">
    <location>
        <begin position="144"/>
        <end position="211"/>
    </location>
</feature>
<dbReference type="AlphaFoldDB" id="A0A7W2APY7"/>
<dbReference type="EMBL" id="JACEOL010000002">
    <property type="protein sequence ID" value="MBA4600923.1"/>
    <property type="molecule type" value="Genomic_DNA"/>
</dbReference>
<sequence length="275" mass="32924">MNLEELKINPNPEPPELIKKIARSFVKKGETYNVFPHKIICNYEKYYYVSFYPKEDKLTGILIIHENGNIPHKKNIIEVLDYVATVDAEMENIFIYGSKWSQRPMEIWKKGQSLLKSFSELVHASDDEDLKKGYEVFCSIPQIMFETQDQLKEIVEKAKDLYRELTTDYLMTKEYFEKVDKTHLHMMESMKKQFEVQIETEKERKQFLKRLRKTISLSDIRKWFLYLRLLKFHRWLNADSATKAEYQNFKADVSREKATEQTRKKLIAMIRNPRG</sequence>